<gene>
    <name evidence="2" type="ORF">SAMN05428957_10979</name>
</gene>
<dbReference type="InterPro" id="IPR036249">
    <property type="entry name" value="Thioredoxin-like_sf"/>
</dbReference>
<dbReference type="STRING" id="1527607.SAMN05428957_10979"/>
<feature type="domain" description="Thioredoxin" evidence="1">
    <location>
        <begin position="1"/>
        <end position="109"/>
    </location>
</feature>
<keyword evidence="3" id="KW-1185">Reference proteome</keyword>
<dbReference type="CDD" id="cd02947">
    <property type="entry name" value="TRX_family"/>
    <property type="match status" value="1"/>
</dbReference>
<dbReference type="SUPFAM" id="SSF52833">
    <property type="entry name" value="Thioredoxin-like"/>
    <property type="match status" value="1"/>
</dbReference>
<evidence type="ECO:0000259" key="1">
    <source>
        <dbReference type="PROSITE" id="PS51352"/>
    </source>
</evidence>
<dbReference type="EMBL" id="FNHP01000009">
    <property type="protein sequence ID" value="SDM61210.1"/>
    <property type="molecule type" value="Genomic_DNA"/>
</dbReference>
<protein>
    <submittedName>
        <fullName evidence="2">Thioredoxin</fullName>
    </submittedName>
</protein>
<sequence>MGSLKMQACMNSKPLQPVQVEPDGWLVCLCAEWCNVCREFRPAFEALALQYPGWRVLWIDVEDEEDIVGEVEVETFPTVLVADGRQARFFGPVLPQAGMLTRLVDNVQAGEGGAPCGSDIQQLLQRLWQGR</sequence>
<dbReference type="PROSITE" id="PS51352">
    <property type="entry name" value="THIOREDOXIN_2"/>
    <property type="match status" value="1"/>
</dbReference>
<organism evidence="2 3">
    <name type="scientific">Oryzisolibacter propanilivorax</name>
    <dbReference type="NCBI Taxonomy" id="1527607"/>
    <lineage>
        <taxon>Bacteria</taxon>
        <taxon>Pseudomonadati</taxon>
        <taxon>Pseudomonadota</taxon>
        <taxon>Betaproteobacteria</taxon>
        <taxon>Burkholderiales</taxon>
        <taxon>Comamonadaceae</taxon>
        <taxon>Oryzisolibacter</taxon>
    </lineage>
</organism>
<accession>A0A1G9UMN3</accession>
<dbReference type="Pfam" id="PF00085">
    <property type="entry name" value="Thioredoxin"/>
    <property type="match status" value="1"/>
</dbReference>
<proteinExistence type="predicted"/>
<dbReference type="InterPro" id="IPR013766">
    <property type="entry name" value="Thioredoxin_domain"/>
</dbReference>
<dbReference type="AlphaFoldDB" id="A0A1G9UMN3"/>
<dbReference type="Proteomes" id="UP000198552">
    <property type="component" value="Unassembled WGS sequence"/>
</dbReference>
<evidence type="ECO:0000313" key="3">
    <source>
        <dbReference type="Proteomes" id="UP000198552"/>
    </source>
</evidence>
<name>A0A1G9UMN3_9BURK</name>
<evidence type="ECO:0000313" key="2">
    <source>
        <dbReference type="EMBL" id="SDM61210.1"/>
    </source>
</evidence>
<reference evidence="3" key="1">
    <citation type="submission" date="2016-10" db="EMBL/GenBank/DDBJ databases">
        <authorList>
            <person name="Varghese N."/>
            <person name="Submissions S."/>
        </authorList>
    </citation>
    <scope>NUCLEOTIDE SEQUENCE [LARGE SCALE GENOMIC DNA]</scope>
    <source>
        <strain evidence="3">EPL6</strain>
    </source>
</reference>
<dbReference type="Gene3D" id="3.40.30.10">
    <property type="entry name" value="Glutaredoxin"/>
    <property type="match status" value="1"/>
</dbReference>